<dbReference type="SMART" id="SM00448">
    <property type="entry name" value="REC"/>
    <property type="match status" value="1"/>
</dbReference>
<dbReference type="InterPro" id="IPR039420">
    <property type="entry name" value="WalR-like"/>
</dbReference>
<dbReference type="Pfam" id="PF00072">
    <property type="entry name" value="Response_reg"/>
    <property type="match status" value="1"/>
</dbReference>
<reference evidence="5 6" key="1">
    <citation type="submission" date="2013-10" db="EMBL/GenBank/DDBJ databases">
        <authorList>
            <person name="Wang G."/>
            <person name="Zhuang W."/>
        </authorList>
    </citation>
    <scope>NUCLEOTIDE SEQUENCE [LARGE SCALE GENOMIC DNA]</scope>
    <source>
        <strain evidence="5 6">DSM 20118</strain>
    </source>
</reference>
<dbReference type="Gene3D" id="3.40.50.2300">
    <property type="match status" value="1"/>
</dbReference>
<dbReference type="STRING" id="1408250.Q760_07680"/>
<evidence type="ECO:0000256" key="1">
    <source>
        <dbReference type="ARBA" id="ARBA00023125"/>
    </source>
</evidence>
<dbReference type="PANTHER" id="PTHR43214">
    <property type="entry name" value="TWO-COMPONENT RESPONSE REGULATOR"/>
    <property type="match status" value="1"/>
</dbReference>
<comment type="caution">
    <text evidence="5">The sequence shown here is derived from an EMBL/GenBank/DDBJ whole genome shotgun (WGS) entry which is preliminary data.</text>
</comment>
<dbReference type="SMART" id="SM00421">
    <property type="entry name" value="HTH_LUXR"/>
    <property type="match status" value="1"/>
</dbReference>
<feature type="domain" description="HTH luxR-type" evidence="3">
    <location>
        <begin position="134"/>
        <end position="199"/>
    </location>
</feature>
<dbReference type="GO" id="GO:0006355">
    <property type="term" value="P:regulation of DNA-templated transcription"/>
    <property type="evidence" value="ECO:0007669"/>
    <property type="project" value="InterPro"/>
</dbReference>
<dbReference type="EMBL" id="AXNT01000002">
    <property type="protein sequence ID" value="KGM03864.1"/>
    <property type="molecule type" value="Genomic_DNA"/>
</dbReference>
<keyword evidence="2" id="KW-0597">Phosphoprotein</keyword>
<dbReference type="Proteomes" id="UP000029833">
    <property type="component" value="Unassembled WGS sequence"/>
</dbReference>
<evidence type="ECO:0000313" key="6">
    <source>
        <dbReference type="Proteomes" id="UP000029833"/>
    </source>
</evidence>
<feature type="domain" description="Response regulatory" evidence="4">
    <location>
        <begin position="3"/>
        <end position="119"/>
    </location>
</feature>
<dbReference type="PROSITE" id="PS50043">
    <property type="entry name" value="HTH_LUXR_2"/>
    <property type="match status" value="1"/>
</dbReference>
<dbReference type="AlphaFoldDB" id="A0A0A0BD80"/>
<sequence>MIRVLIADDEELIRSAVAALLALEPDLDVVAQAADGPAAVAAALAHRPDVALVDLEMPGLDGVGVAAEITRALPGCRVVVLTGRGRPAHLRRALESGARGFVTKGTSGATLAGVLRTVHAGERYVDPGLAADALSAPPCPLSPRELEVLRLAAFDLPASVIAQRAHLAPGTVRNYLLAAQTKLDAATRAEAVRTAERFGWL</sequence>
<evidence type="ECO:0000313" key="5">
    <source>
        <dbReference type="EMBL" id="KGM03864.1"/>
    </source>
</evidence>
<protein>
    <submittedName>
        <fullName evidence="5">MerR family transcriptional regulator</fullName>
    </submittedName>
</protein>
<dbReference type="InterPro" id="IPR001789">
    <property type="entry name" value="Sig_transdc_resp-reg_receiver"/>
</dbReference>
<dbReference type="SUPFAM" id="SSF46894">
    <property type="entry name" value="C-terminal effector domain of the bipartite response regulators"/>
    <property type="match status" value="1"/>
</dbReference>
<keyword evidence="1" id="KW-0238">DNA-binding</keyword>
<evidence type="ECO:0000259" key="3">
    <source>
        <dbReference type="PROSITE" id="PS50043"/>
    </source>
</evidence>
<evidence type="ECO:0000259" key="4">
    <source>
        <dbReference type="PROSITE" id="PS50110"/>
    </source>
</evidence>
<keyword evidence="6" id="KW-1185">Reference proteome</keyword>
<feature type="modified residue" description="4-aspartylphosphate" evidence="2">
    <location>
        <position position="54"/>
    </location>
</feature>
<organism evidence="5 6">
    <name type="scientific">Cellulomonas cellasea DSM 20118</name>
    <dbReference type="NCBI Taxonomy" id="1408250"/>
    <lineage>
        <taxon>Bacteria</taxon>
        <taxon>Bacillati</taxon>
        <taxon>Actinomycetota</taxon>
        <taxon>Actinomycetes</taxon>
        <taxon>Micrococcales</taxon>
        <taxon>Cellulomonadaceae</taxon>
        <taxon>Cellulomonas</taxon>
    </lineage>
</organism>
<dbReference type="PROSITE" id="PS50110">
    <property type="entry name" value="RESPONSE_REGULATORY"/>
    <property type="match status" value="1"/>
</dbReference>
<dbReference type="PANTHER" id="PTHR43214:SF42">
    <property type="entry name" value="TRANSCRIPTIONAL REGULATORY PROTEIN DESR"/>
    <property type="match status" value="1"/>
</dbReference>
<proteinExistence type="predicted"/>
<dbReference type="InterPro" id="IPR016032">
    <property type="entry name" value="Sig_transdc_resp-reg_C-effctor"/>
</dbReference>
<accession>A0A0A0BD80</accession>
<dbReference type="InterPro" id="IPR011006">
    <property type="entry name" value="CheY-like_superfamily"/>
</dbReference>
<dbReference type="InterPro" id="IPR000792">
    <property type="entry name" value="Tscrpt_reg_LuxR_C"/>
</dbReference>
<gene>
    <name evidence="5" type="ORF">Q760_07680</name>
</gene>
<dbReference type="RefSeq" id="WP_034624388.1">
    <property type="nucleotide sequence ID" value="NZ_AXNT01000002.1"/>
</dbReference>
<dbReference type="Pfam" id="PF00196">
    <property type="entry name" value="GerE"/>
    <property type="match status" value="1"/>
</dbReference>
<evidence type="ECO:0000256" key="2">
    <source>
        <dbReference type="PROSITE-ProRule" id="PRU00169"/>
    </source>
</evidence>
<dbReference type="OrthoDB" id="9808843at2"/>
<name>A0A0A0BD80_9CELL</name>
<dbReference type="SUPFAM" id="SSF52172">
    <property type="entry name" value="CheY-like"/>
    <property type="match status" value="1"/>
</dbReference>
<dbReference type="GO" id="GO:0000160">
    <property type="term" value="P:phosphorelay signal transduction system"/>
    <property type="evidence" value="ECO:0007669"/>
    <property type="project" value="InterPro"/>
</dbReference>
<dbReference type="CDD" id="cd06170">
    <property type="entry name" value="LuxR_C_like"/>
    <property type="match status" value="1"/>
</dbReference>
<dbReference type="GO" id="GO:0003677">
    <property type="term" value="F:DNA binding"/>
    <property type="evidence" value="ECO:0007669"/>
    <property type="project" value="UniProtKB-KW"/>
</dbReference>